<evidence type="ECO:0000313" key="2">
    <source>
        <dbReference type="Proteomes" id="UP000322726"/>
    </source>
</evidence>
<dbReference type="EMBL" id="CP035928">
    <property type="protein sequence ID" value="QEP35561.1"/>
    <property type="molecule type" value="Genomic_DNA"/>
</dbReference>
<dbReference type="AlphaFoldDB" id="A0A5C2H9H8"/>
<reference evidence="1" key="1">
    <citation type="submission" date="2019-09" db="EMBL/GenBank/DDBJ databases">
        <title>Complete genome sequencing of four Arcobacter species reveals a diverse suite of mobile elements.</title>
        <authorList>
            <person name="Miller W.G."/>
            <person name="Yee E."/>
            <person name="Bono J.L."/>
        </authorList>
    </citation>
    <scope>NUCLEOTIDE SEQUENCE [LARGE SCALE GENOMIC DNA]</scope>
    <source>
        <strain evidence="1">LMG 26638</strain>
    </source>
</reference>
<dbReference type="Proteomes" id="UP000322726">
    <property type="component" value="Chromosome"/>
</dbReference>
<dbReference type="InterPro" id="IPR027853">
    <property type="entry name" value="DUF4492"/>
</dbReference>
<protein>
    <submittedName>
        <fullName evidence="1">DUF4492 domain-containing protein</fullName>
    </submittedName>
</protein>
<sequence length="70" mass="8486">MHKIKNIYLLYKEGFQNLTIGRILWKLIIIKLIVILLFLNTFVYDKTIKTEYKNDNEKIQFVLKNLIKDN</sequence>
<keyword evidence="2" id="KW-1185">Reference proteome</keyword>
<dbReference type="KEGG" id="apai:APAC_2508"/>
<proteinExistence type="predicted"/>
<dbReference type="OrthoDB" id="1122086at2"/>
<reference evidence="1" key="2">
    <citation type="submission" date="2019-09" db="EMBL/GenBank/DDBJ databases">
        <title>Taxonomic note: a critical rebuttal of the proposed division of the genus Arcobacter into six genera, emended descriptions of Arcobacter anaerophilus and the genus Arcobacter, and an assessment of genus-level boundaries for Epsilonproteobacteria using in silico genomic comparator tools.</title>
        <authorList>
            <person name="On S.L.W."/>
            <person name="Miller W.G."/>
            <person name="Biggs P."/>
            <person name="Cornelius A."/>
            <person name="Vandamme P."/>
        </authorList>
    </citation>
    <scope>NUCLEOTIDE SEQUENCE [LARGE SCALE GENOMIC DNA]</scope>
    <source>
        <strain evidence="1">LMG 26638</strain>
    </source>
</reference>
<gene>
    <name evidence="1" type="ORF">APAC_2508</name>
</gene>
<dbReference type="RefSeq" id="WP_130234445.1">
    <property type="nucleotide sequence ID" value="NZ_BMEF01000056.1"/>
</dbReference>
<accession>A0A5C2H9H8</accession>
<name>A0A5C2H9H8_9BACT</name>
<evidence type="ECO:0000313" key="1">
    <source>
        <dbReference type="EMBL" id="QEP35561.1"/>
    </source>
</evidence>
<organism evidence="1 2">
    <name type="scientific">Malaciobacter pacificus</name>
    <dbReference type="NCBI Taxonomy" id="1080223"/>
    <lineage>
        <taxon>Bacteria</taxon>
        <taxon>Pseudomonadati</taxon>
        <taxon>Campylobacterota</taxon>
        <taxon>Epsilonproteobacteria</taxon>
        <taxon>Campylobacterales</taxon>
        <taxon>Arcobacteraceae</taxon>
        <taxon>Malaciobacter</taxon>
    </lineage>
</organism>
<dbReference type="Pfam" id="PF14899">
    <property type="entry name" value="DUF4492"/>
    <property type="match status" value="1"/>
</dbReference>